<comment type="caution">
    <text evidence="2">The sequence shown here is derived from an EMBL/GenBank/DDBJ whole genome shotgun (WGS) entry which is preliminary data.</text>
</comment>
<organism evidence="2 3">
    <name type="scientific">Acinetobacter thutiue</name>
    <dbReference type="NCBI Taxonomy" id="2998078"/>
    <lineage>
        <taxon>Bacteria</taxon>
        <taxon>Pseudomonadati</taxon>
        <taxon>Pseudomonadota</taxon>
        <taxon>Gammaproteobacteria</taxon>
        <taxon>Moraxellales</taxon>
        <taxon>Moraxellaceae</taxon>
        <taxon>Acinetobacter</taxon>
    </lineage>
</organism>
<name>A0ABT7WP92_9GAMM</name>
<reference evidence="2" key="1">
    <citation type="submission" date="2023-06" db="EMBL/GenBank/DDBJ databases">
        <title>Two novel species of Acinetobacter isolated from motorbike repairing workshop in Vietnam.</title>
        <authorList>
            <person name="Le N.T.T."/>
        </authorList>
    </citation>
    <scope>NUCLEOTIDE SEQUENCE</scope>
    <source>
        <strain evidence="2">VNH17</strain>
    </source>
</reference>
<evidence type="ECO:0000313" key="2">
    <source>
        <dbReference type="EMBL" id="MDN0014491.1"/>
    </source>
</evidence>
<sequence length="167" mass="18080">MEDYMQQVNNKAFTLVELIVTIAIFAIIMVIAAPSFATAYTRQKLDSSARELVMKVAEAQTKAVGLRDTTVICLDTLSKQNCLKALIGTDPDADDVDNDYEKNKERIFIASLDQGVTADSLSISSLKFRKNGSLATAANFVLVRNGLSYCIKVGITGDTSIKEGACT</sequence>
<dbReference type="Gene3D" id="3.30.700.10">
    <property type="entry name" value="Glycoprotein, Type 4 Pilin"/>
    <property type="match status" value="1"/>
</dbReference>
<keyword evidence="3" id="KW-1185">Reference proteome</keyword>
<keyword evidence="1" id="KW-0472">Membrane</keyword>
<evidence type="ECO:0000256" key="1">
    <source>
        <dbReference type="SAM" id="Phobius"/>
    </source>
</evidence>
<dbReference type="NCBIfam" id="TIGR02532">
    <property type="entry name" value="IV_pilin_GFxxxE"/>
    <property type="match status" value="1"/>
</dbReference>
<proteinExistence type="predicted"/>
<accession>A0ABT7WP92</accession>
<dbReference type="Pfam" id="PF07963">
    <property type="entry name" value="N_methyl"/>
    <property type="match status" value="1"/>
</dbReference>
<feature type="transmembrane region" description="Helical" evidence="1">
    <location>
        <begin position="12"/>
        <end position="40"/>
    </location>
</feature>
<dbReference type="SUPFAM" id="SSF54523">
    <property type="entry name" value="Pili subunits"/>
    <property type="match status" value="1"/>
</dbReference>
<evidence type="ECO:0000313" key="3">
    <source>
        <dbReference type="Proteomes" id="UP001168524"/>
    </source>
</evidence>
<dbReference type="EMBL" id="JAUDZE010000003">
    <property type="protein sequence ID" value="MDN0014491.1"/>
    <property type="molecule type" value="Genomic_DNA"/>
</dbReference>
<keyword evidence="1" id="KW-0812">Transmembrane</keyword>
<keyword evidence="1" id="KW-1133">Transmembrane helix</keyword>
<gene>
    <name evidence="2" type="ORF">QTA56_09610</name>
</gene>
<protein>
    <submittedName>
        <fullName evidence="2">Prepilin-type N-terminal cleavage/methylation domain-containing protein</fullName>
    </submittedName>
</protein>
<dbReference type="InterPro" id="IPR012902">
    <property type="entry name" value="N_methyl_site"/>
</dbReference>
<dbReference type="InterPro" id="IPR045584">
    <property type="entry name" value="Pilin-like"/>
</dbReference>
<dbReference type="Proteomes" id="UP001168524">
    <property type="component" value="Unassembled WGS sequence"/>
</dbReference>